<dbReference type="PATRIC" id="fig|1263870.3.peg.6363"/>
<proteinExistence type="predicted"/>
<evidence type="ECO:0000256" key="1">
    <source>
        <dbReference type="SAM" id="MobiDB-lite"/>
    </source>
</evidence>
<dbReference type="Proteomes" id="UP000011885">
    <property type="component" value="Unassembled WGS sequence"/>
</dbReference>
<name>M5TTR8_9BACT</name>
<feature type="compositionally biased region" description="Polar residues" evidence="1">
    <location>
        <begin position="130"/>
        <end position="142"/>
    </location>
</feature>
<accession>M5TTR8</accession>
<keyword evidence="4" id="KW-1185">Reference proteome</keyword>
<feature type="transmembrane region" description="Helical" evidence="2">
    <location>
        <begin position="86"/>
        <end position="111"/>
    </location>
</feature>
<reference evidence="3 4" key="1">
    <citation type="journal article" date="2013" name="Mar. Genomics">
        <title>Expression of sulfatases in Rhodopirellula baltica and the diversity of sulfatases in the genus Rhodopirellula.</title>
        <authorList>
            <person name="Wegner C.E."/>
            <person name="Richter-Heitmann T."/>
            <person name="Klindworth A."/>
            <person name="Klockow C."/>
            <person name="Richter M."/>
            <person name="Achstetter T."/>
            <person name="Glockner F.O."/>
            <person name="Harder J."/>
        </authorList>
    </citation>
    <scope>NUCLEOTIDE SEQUENCE [LARGE SCALE GENOMIC DNA]</scope>
    <source>
        <strain evidence="3 4">SM41</strain>
    </source>
</reference>
<comment type="caution">
    <text evidence="3">The sequence shown here is derived from an EMBL/GenBank/DDBJ whole genome shotgun (WGS) entry which is preliminary data.</text>
</comment>
<evidence type="ECO:0000313" key="4">
    <source>
        <dbReference type="Proteomes" id="UP000011885"/>
    </source>
</evidence>
<dbReference type="EMBL" id="ANOH01000421">
    <property type="protein sequence ID" value="EMI52555.1"/>
    <property type="molecule type" value="Genomic_DNA"/>
</dbReference>
<keyword evidence="2" id="KW-0812">Transmembrane</keyword>
<dbReference type="OrthoDB" id="278580at2"/>
<protein>
    <submittedName>
        <fullName evidence="3">Membrane protein</fullName>
    </submittedName>
</protein>
<sequence length="149" mass="16535">MLLFLAAFGLVAWAVHVAITGRIPTWSRLLYFAALTGSVIAAYFTTFHYTYLANANTRIHGWPVPTVVFQRDGLGKPWLDFVGPTVILAYPMNLVLFAFVPALMVLVVFWIREHPQMTSIDATAPTEAQSVNKQGISDSTNPYHPPLDT</sequence>
<feature type="transmembrane region" description="Helical" evidence="2">
    <location>
        <begin position="30"/>
        <end position="52"/>
    </location>
</feature>
<organism evidence="3 4">
    <name type="scientific">Rhodopirellula sallentina SM41</name>
    <dbReference type="NCBI Taxonomy" id="1263870"/>
    <lineage>
        <taxon>Bacteria</taxon>
        <taxon>Pseudomonadati</taxon>
        <taxon>Planctomycetota</taxon>
        <taxon>Planctomycetia</taxon>
        <taxon>Pirellulales</taxon>
        <taxon>Pirellulaceae</taxon>
        <taxon>Rhodopirellula</taxon>
    </lineage>
</organism>
<gene>
    <name evidence="3" type="ORF">RSSM_06008</name>
</gene>
<keyword evidence="2" id="KW-1133">Transmembrane helix</keyword>
<keyword evidence="2" id="KW-0472">Membrane</keyword>
<evidence type="ECO:0000313" key="3">
    <source>
        <dbReference type="EMBL" id="EMI52555.1"/>
    </source>
</evidence>
<dbReference type="AlphaFoldDB" id="M5TTR8"/>
<evidence type="ECO:0000256" key="2">
    <source>
        <dbReference type="SAM" id="Phobius"/>
    </source>
</evidence>
<feature type="region of interest" description="Disordered" evidence="1">
    <location>
        <begin position="130"/>
        <end position="149"/>
    </location>
</feature>